<keyword evidence="4" id="KW-0808">Transferase</keyword>
<dbReference type="SUPFAM" id="SSF55874">
    <property type="entry name" value="ATPase domain of HSP90 chaperone/DNA topoisomerase II/histidine kinase"/>
    <property type="match status" value="1"/>
</dbReference>
<dbReference type="InterPro" id="IPR004358">
    <property type="entry name" value="Sig_transdc_His_kin-like_C"/>
</dbReference>
<dbReference type="SMART" id="SM00387">
    <property type="entry name" value="HATPase_c"/>
    <property type="match status" value="1"/>
</dbReference>
<dbReference type="eggNOG" id="COG2205">
    <property type="taxonomic scope" value="Bacteria"/>
</dbReference>
<dbReference type="HOGENOM" id="CLU_414423_0_0_7"/>
<proteinExistence type="predicted"/>
<feature type="domain" description="Histidine kinase" evidence="10">
    <location>
        <begin position="436"/>
        <end position="655"/>
    </location>
</feature>
<dbReference type="FunFam" id="1.10.287.130:FF:000001">
    <property type="entry name" value="Two-component sensor histidine kinase"/>
    <property type="match status" value="1"/>
</dbReference>
<dbReference type="SMART" id="SM00388">
    <property type="entry name" value="HisKA"/>
    <property type="match status" value="1"/>
</dbReference>
<dbReference type="Pfam" id="PF02518">
    <property type="entry name" value="HATPase_c"/>
    <property type="match status" value="1"/>
</dbReference>
<accession>A0LPD2</accession>
<dbReference type="PROSITE" id="PS50109">
    <property type="entry name" value="HIS_KIN"/>
    <property type="match status" value="1"/>
</dbReference>
<dbReference type="AlphaFoldDB" id="A0LPD2"/>
<evidence type="ECO:0000256" key="8">
    <source>
        <dbReference type="SAM" id="MobiDB-lite"/>
    </source>
</evidence>
<dbReference type="Proteomes" id="UP000001784">
    <property type="component" value="Chromosome"/>
</dbReference>
<protein>
    <recommendedName>
        <fullName evidence="2">histidine kinase</fullName>
        <ecNumber evidence="2">2.7.13.3</ecNumber>
    </recommendedName>
</protein>
<dbReference type="OrthoDB" id="9813151at2"/>
<dbReference type="FunFam" id="3.30.565.10:FF:000006">
    <property type="entry name" value="Sensor histidine kinase WalK"/>
    <property type="match status" value="1"/>
</dbReference>
<feature type="compositionally biased region" description="Polar residues" evidence="8">
    <location>
        <begin position="205"/>
        <end position="216"/>
    </location>
</feature>
<feature type="region of interest" description="Disordered" evidence="8">
    <location>
        <begin position="136"/>
        <end position="173"/>
    </location>
</feature>
<dbReference type="PANTHER" id="PTHR43711:SF1">
    <property type="entry name" value="HISTIDINE KINASE 1"/>
    <property type="match status" value="1"/>
</dbReference>
<dbReference type="Gene3D" id="1.10.287.130">
    <property type="match status" value="1"/>
</dbReference>
<dbReference type="CDD" id="cd00075">
    <property type="entry name" value="HATPase"/>
    <property type="match status" value="1"/>
</dbReference>
<reference evidence="11 12" key="1">
    <citation type="submission" date="2006-10" db="EMBL/GenBank/DDBJ databases">
        <title>Complete sequence of Syntrophobacter fumaroxidans MPOB.</title>
        <authorList>
            <consortium name="US DOE Joint Genome Institute"/>
            <person name="Copeland A."/>
            <person name="Lucas S."/>
            <person name="Lapidus A."/>
            <person name="Barry K."/>
            <person name="Detter J.C."/>
            <person name="Glavina del Rio T."/>
            <person name="Hammon N."/>
            <person name="Israni S."/>
            <person name="Pitluck S."/>
            <person name="Goltsman E.G."/>
            <person name="Martinez M."/>
            <person name="Schmutz J."/>
            <person name="Larimer F."/>
            <person name="Land M."/>
            <person name="Hauser L."/>
            <person name="Kyrpides N."/>
            <person name="Kim E."/>
            <person name="Boone D.R."/>
            <person name="Brockman F."/>
            <person name="Culley D."/>
            <person name="Ferry J."/>
            <person name="Gunsalus R."/>
            <person name="McInerney M.J."/>
            <person name="Morrison M."/>
            <person name="Plugge C."/>
            <person name="Rohlin L."/>
            <person name="Scholten J."/>
            <person name="Sieber J."/>
            <person name="Stams A.J.M."/>
            <person name="Worm P."/>
            <person name="Henstra A.M."/>
            <person name="Richardson P."/>
        </authorList>
    </citation>
    <scope>NUCLEOTIDE SEQUENCE [LARGE SCALE GENOMIC DNA]</scope>
    <source>
        <strain evidence="12">DSM 10017 / MPOB</strain>
    </source>
</reference>
<evidence type="ECO:0000256" key="5">
    <source>
        <dbReference type="ARBA" id="ARBA00022777"/>
    </source>
</evidence>
<dbReference type="STRING" id="335543.Sfum_3614"/>
<evidence type="ECO:0000313" key="12">
    <source>
        <dbReference type="Proteomes" id="UP000001784"/>
    </source>
</evidence>
<dbReference type="EMBL" id="CP000478">
    <property type="protein sequence ID" value="ABK19284.1"/>
    <property type="molecule type" value="Genomic_DNA"/>
</dbReference>
<dbReference type="GO" id="GO:0000155">
    <property type="term" value="F:phosphorelay sensor kinase activity"/>
    <property type="evidence" value="ECO:0007669"/>
    <property type="project" value="InterPro"/>
</dbReference>
<dbReference type="InterPro" id="IPR003661">
    <property type="entry name" value="HisK_dim/P_dom"/>
</dbReference>
<keyword evidence="9" id="KW-1133">Transmembrane helix</keyword>
<keyword evidence="3" id="KW-0597">Phosphoprotein</keyword>
<dbReference type="SUPFAM" id="SSF47384">
    <property type="entry name" value="Homodimeric domain of signal transducing histidine kinase"/>
    <property type="match status" value="1"/>
</dbReference>
<evidence type="ECO:0000256" key="6">
    <source>
        <dbReference type="ARBA" id="ARBA00023012"/>
    </source>
</evidence>
<dbReference type="GO" id="GO:0005524">
    <property type="term" value="F:ATP binding"/>
    <property type="evidence" value="ECO:0007669"/>
    <property type="project" value="UniProtKB-KW"/>
</dbReference>
<evidence type="ECO:0000256" key="4">
    <source>
        <dbReference type="ARBA" id="ARBA00022679"/>
    </source>
</evidence>
<keyword evidence="12" id="KW-1185">Reference proteome</keyword>
<name>A0LPD2_SYNFM</name>
<feature type="region of interest" description="Disordered" evidence="8">
    <location>
        <begin position="68"/>
        <end position="87"/>
    </location>
</feature>
<dbReference type="Pfam" id="PF00512">
    <property type="entry name" value="HisKA"/>
    <property type="match status" value="1"/>
</dbReference>
<keyword evidence="11" id="KW-0547">Nucleotide-binding</keyword>
<dbReference type="PRINTS" id="PR00344">
    <property type="entry name" value="BCTRLSENSOR"/>
</dbReference>
<evidence type="ECO:0000256" key="9">
    <source>
        <dbReference type="SAM" id="Phobius"/>
    </source>
</evidence>
<dbReference type="InterPro" id="IPR050736">
    <property type="entry name" value="Sensor_HK_Regulatory"/>
</dbReference>
<feature type="compositionally biased region" description="Basic and acidic residues" evidence="8">
    <location>
        <begin position="217"/>
        <end position="238"/>
    </location>
</feature>
<dbReference type="InParanoid" id="A0LPD2"/>
<evidence type="ECO:0000256" key="2">
    <source>
        <dbReference type="ARBA" id="ARBA00012438"/>
    </source>
</evidence>
<dbReference type="PANTHER" id="PTHR43711">
    <property type="entry name" value="TWO-COMPONENT HISTIDINE KINASE"/>
    <property type="match status" value="1"/>
</dbReference>
<dbReference type="InterPro" id="IPR003594">
    <property type="entry name" value="HATPase_dom"/>
</dbReference>
<sequence>MKRLRMLILVFVMALVVPLGYLVFRTHHSLEQEETAELRFFANTLFDQMEQDLAALVQREERRPVEEYLPSLPSTGNPPGEGARSPLARPAVEPYILGYLQNNPDGSFSTPMAADGAAASADRGALVRHLEDMNRVFNTRRAMPPESSDRTSAETLWRKSGSEEKDARVKKESSAVFAEKYLDVARSSKQKDSLGQTGKRVEQISPRQAMNLAQSDEQGKAGVEKDRSASPAERRTAAGDKGQAPDAATPSGRSAPGSVAGVSSLPTSAHAPVSPAPEDALRAEIDPLQSISLDNGQALLFRRIVIGNQVYRQGVVIRMEALLDQLKNTHFTGQPMARFTSLTLTSVHGGRETARIREGAPVAHPRFSLERSFPRPFSFVRATLTCEVIPRSPGRATLYAMVAVLAAVILLGLLAIYQSARVVTDLSERRSGFVSSVTHELKTPLTNIRMYVEMLEHGIASDPEREMEYYRILGSESARLSRLINNVLEFSKLEKKQRRLDLREGLLDDVLAEVRDVMQERLRQEGFALAVQNRLDRCFPYDREVMVQVLINLIENSIKFGKGCPERKISVRVRPEGSRVAIAVSDTGPGIPRHALKKIFDDFYRVDNDPTRAAKGTGIGLALVRRFVEAMGGRVFAANNDGPGCTITISLPGTPPSSPPTS</sequence>
<keyword evidence="5" id="KW-0418">Kinase</keyword>
<dbReference type="Gene3D" id="3.30.565.10">
    <property type="entry name" value="Histidine kinase-like ATPase, C-terminal domain"/>
    <property type="match status" value="1"/>
</dbReference>
<evidence type="ECO:0000313" key="11">
    <source>
        <dbReference type="EMBL" id="ABK19284.1"/>
    </source>
</evidence>
<evidence type="ECO:0000259" key="10">
    <source>
        <dbReference type="PROSITE" id="PS50109"/>
    </source>
</evidence>
<dbReference type="RefSeq" id="WP_011700409.1">
    <property type="nucleotide sequence ID" value="NC_008554.1"/>
</dbReference>
<feature type="transmembrane region" description="Helical" evidence="9">
    <location>
        <begin position="396"/>
        <end position="417"/>
    </location>
</feature>
<evidence type="ECO:0000256" key="7">
    <source>
        <dbReference type="ARBA" id="ARBA00023136"/>
    </source>
</evidence>
<keyword evidence="11" id="KW-0067">ATP-binding</keyword>
<dbReference type="InterPro" id="IPR036890">
    <property type="entry name" value="HATPase_C_sf"/>
</dbReference>
<dbReference type="CDD" id="cd00082">
    <property type="entry name" value="HisKA"/>
    <property type="match status" value="1"/>
</dbReference>
<evidence type="ECO:0000256" key="1">
    <source>
        <dbReference type="ARBA" id="ARBA00000085"/>
    </source>
</evidence>
<gene>
    <name evidence="11" type="ordered locus">Sfum_3614</name>
</gene>
<dbReference type="InterPro" id="IPR036097">
    <property type="entry name" value="HisK_dim/P_sf"/>
</dbReference>
<organism evidence="11 12">
    <name type="scientific">Syntrophobacter fumaroxidans (strain DSM 10017 / MPOB)</name>
    <dbReference type="NCBI Taxonomy" id="335543"/>
    <lineage>
        <taxon>Bacteria</taxon>
        <taxon>Pseudomonadati</taxon>
        <taxon>Thermodesulfobacteriota</taxon>
        <taxon>Syntrophobacteria</taxon>
        <taxon>Syntrophobacterales</taxon>
        <taxon>Syntrophobacteraceae</taxon>
        <taxon>Syntrophobacter</taxon>
    </lineage>
</organism>
<dbReference type="InterPro" id="IPR005467">
    <property type="entry name" value="His_kinase_dom"/>
</dbReference>
<dbReference type="EC" id="2.7.13.3" evidence="2"/>
<comment type="catalytic activity">
    <reaction evidence="1">
        <text>ATP + protein L-histidine = ADP + protein N-phospho-L-histidine.</text>
        <dbReference type="EC" id="2.7.13.3"/>
    </reaction>
</comment>
<dbReference type="KEGG" id="sfu:Sfum_3614"/>
<feature type="compositionally biased region" description="Basic and acidic residues" evidence="8">
    <location>
        <begin position="147"/>
        <end position="173"/>
    </location>
</feature>
<keyword evidence="6" id="KW-0902">Two-component regulatory system</keyword>
<feature type="region of interest" description="Disordered" evidence="8">
    <location>
        <begin position="186"/>
        <end position="276"/>
    </location>
</feature>
<keyword evidence="9" id="KW-0812">Transmembrane</keyword>
<evidence type="ECO:0000256" key="3">
    <source>
        <dbReference type="ARBA" id="ARBA00022553"/>
    </source>
</evidence>
<keyword evidence="7 9" id="KW-0472">Membrane</keyword>